<dbReference type="STRING" id="1802301.A2664_00265"/>
<gene>
    <name evidence="1" type="ORF">A2664_00265</name>
</gene>
<reference evidence="1 2" key="1">
    <citation type="journal article" date="2016" name="Nat. Commun.">
        <title>Thousands of microbial genomes shed light on interconnected biogeochemical processes in an aquifer system.</title>
        <authorList>
            <person name="Anantharaman K."/>
            <person name="Brown C.T."/>
            <person name="Hug L.A."/>
            <person name="Sharon I."/>
            <person name="Castelle C.J."/>
            <person name="Probst A.J."/>
            <person name="Thomas B.C."/>
            <person name="Singh A."/>
            <person name="Wilkins M.J."/>
            <person name="Karaoz U."/>
            <person name="Brodie E.L."/>
            <person name="Williams K.H."/>
            <person name="Hubbard S.S."/>
            <person name="Banfield J.F."/>
        </authorList>
    </citation>
    <scope>NUCLEOTIDE SEQUENCE [LARGE SCALE GENOMIC DNA]</scope>
</reference>
<dbReference type="Proteomes" id="UP000178873">
    <property type="component" value="Unassembled WGS sequence"/>
</dbReference>
<name>A0A1G2M459_9BACT</name>
<organism evidence="1 2">
    <name type="scientific">Candidatus Taylorbacteria bacterium RIFCSPHIGHO2_01_FULL_46_22b</name>
    <dbReference type="NCBI Taxonomy" id="1802301"/>
    <lineage>
        <taxon>Bacteria</taxon>
        <taxon>Candidatus Tayloriibacteriota</taxon>
    </lineage>
</organism>
<comment type="caution">
    <text evidence="1">The sequence shown here is derived from an EMBL/GenBank/DDBJ whole genome shotgun (WGS) entry which is preliminary data.</text>
</comment>
<sequence length="149" mass="16229">MSTADTDVLFTLEGRKAIQQRKPDWLACERGFLDHSDGCPITDKATLELLIDEPARKAVLKFKFTFIVIENGNYVGKTSCEQTFSDTTELAQVLAKFAAIQSAARLHQMVVPLYTGGLLGRSMLTMPQVEGGLGPNTVLVITDVEPIAA</sequence>
<proteinExistence type="predicted"/>
<dbReference type="EMBL" id="MHRF01000003">
    <property type="protein sequence ID" value="OHA18648.1"/>
    <property type="molecule type" value="Genomic_DNA"/>
</dbReference>
<protein>
    <submittedName>
        <fullName evidence="1">Uncharacterized protein</fullName>
    </submittedName>
</protein>
<dbReference type="AlphaFoldDB" id="A0A1G2M459"/>
<evidence type="ECO:0000313" key="2">
    <source>
        <dbReference type="Proteomes" id="UP000178873"/>
    </source>
</evidence>
<accession>A0A1G2M459</accession>
<evidence type="ECO:0000313" key="1">
    <source>
        <dbReference type="EMBL" id="OHA18648.1"/>
    </source>
</evidence>